<dbReference type="InterPro" id="IPR013325">
    <property type="entry name" value="RNA_pol_sigma_r2"/>
</dbReference>
<name>A0A2S9ETB8_9PSED</name>
<dbReference type="GO" id="GO:0016987">
    <property type="term" value="F:sigma factor activity"/>
    <property type="evidence" value="ECO:0007669"/>
    <property type="project" value="UniProtKB-KW"/>
</dbReference>
<keyword evidence="3" id="KW-0731">Sigma factor</keyword>
<dbReference type="Gene3D" id="1.10.1740.10">
    <property type="match status" value="1"/>
</dbReference>
<dbReference type="NCBIfam" id="TIGR02937">
    <property type="entry name" value="sigma70-ECF"/>
    <property type="match status" value="1"/>
</dbReference>
<evidence type="ECO:0000256" key="1">
    <source>
        <dbReference type="ARBA" id="ARBA00010641"/>
    </source>
</evidence>
<dbReference type="SUPFAM" id="SSF88659">
    <property type="entry name" value="Sigma3 and sigma4 domains of RNA polymerase sigma factors"/>
    <property type="match status" value="1"/>
</dbReference>
<evidence type="ECO:0000256" key="2">
    <source>
        <dbReference type="ARBA" id="ARBA00023015"/>
    </source>
</evidence>
<dbReference type="InterPro" id="IPR036388">
    <property type="entry name" value="WH-like_DNA-bd_sf"/>
</dbReference>
<keyword evidence="8" id="KW-1185">Reference proteome</keyword>
<dbReference type="GO" id="GO:0003677">
    <property type="term" value="F:DNA binding"/>
    <property type="evidence" value="ECO:0007669"/>
    <property type="project" value="InterPro"/>
</dbReference>
<dbReference type="Gene3D" id="1.10.10.10">
    <property type="entry name" value="Winged helix-like DNA-binding domain superfamily/Winged helix DNA-binding domain"/>
    <property type="match status" value="1"/>
</dbReference>
<reference evidence="7 8" key="1">
    <citation type="submission" date="2017-09" db="EMBL/GenBank/DDBJ databases">
        <title>Genomic, metabolic, and phenotypic characteristics of bacterial isolates from the natural microbiome of the model nematode Caenorhabditis elegans.</title>
        <authorList>
            <person name="Zimmermann J."/>
            <person name="Obeng N."/>
            <person name="Yang W."/>
            <person name="Obeng O."/>
            <person name="Kissoyan K."/>
            <person name="Pees B."/>
            <person name="Dirksen P."/>
            <person name="Hoppner M."/>
            <person name="Franke A."/>
            <person name="Rosenstiel P."/>
            <person name="Leippe M."/>
            <person name="Dierking K."/>
            <person name="Kaleta C."/>
            <person name="Schulenburg H."/>
        </authorList>
    </citation>
    <scope>NUCLEOTIDE SEQUENCE [LARGE SCALE GENOMIC DNA]</scope>
    <source>
        <strain evidence="7 8">MYb117</strain>
    </source>
</reference>
<dbReference type="NCBIfam" id="NF008889">
    <property type="entry name" value="PRK11924.1-1"/>
    <property type="match status" value="1"/>
</dbReference>
<dbReference type="FunFam" id="1.10.10.10:FF:000427">
    <property type="entry name" value="RNA polymerase sigma factor"/>
    <property type="match status" value="1"/>
</dbReference>
<evidence type="ECO:0000313" key="7">
    <source>
        <dbReference type="EMBL" id="PRC19015.1"/>
    </source>
</evidence>
<keyword evidence="2" id="KW-0805">Transcription regulation</keyword>
<proteinExistence type="inferred from homology"/>
<keyword evidence="4" id="KW-0804">Transcription</keyword>
<evidence type="ECO:0000259" key="5">
    <source>
        <dbReference type="Pfam" id="PF04542"/>
    </source>
</evidence>
<evidence type="ECO:0000256" key="3">
    <source>
        <dbReference type="ARBA" id="ARBA00023082"/>
    </source>
</evidence>
<gene>
    <name evidence="7" type="ORF">CQZ99_11925</name>
</gene>
<feature type="domain" description="RNA polymerase sigma factor 70 region 4 type 2" evidence="6">
    <location>
        <begin position="111"/>
        <end position="163"/>
    </location>
</feature>
<organism evidence="7 8">
    <name type="scientific">Pseudomonas poae</name>
    <dbReference type="NCBI Taxonomy" id="200451"/>
    <lineage>
        <taxon>Bacteria</taxon>
        <taxon>Pseudomonadati</taxon>
        <taxon>Pseudomonadota</taxon>
        <taxon>Gammaproteobacteria</taxon>
        <taxon>Pseudomonadales</taxon>
        <taxon>Pseudomonadaceae</taxon>
        <taxon>Pseudomonas</taxon>
    </lineage>
</organism>
<dbReference type="NCBIfam" id="NF009177">
    <property type="entry name" value="PRK12525.1"/>
    <property type="match status" value="1"/>
</dbReference>
<dbReference type="SUPFAM" id="SSF88946">
    <property type="entry name" value="Sigma2 domain of RNA polymerase sigma factors"/>
    <property type="match status" value="1"/>
</dbReference>
<dbReference type="EMBL" id="PCQL01000010">
    <property type="protein sequence ID" value="PRC19015.1"/>
    <property type="molecule type" value="Genomic_DNA"/>
</dbReference>
<evidence type="ECO:0000259" key="6">
    <source>
        <dbReference type="Pfam" id="PF08281"/>
    </source>
</evidence>
<dbReference type="InterPro" id="IPR013249">
    <property type="entry name" value="RNA_pol_sigma70_r4_t2"/>
</dbReference>
<dbReference type="PANTHER" id="PTHR43133">
    <property type="entry name" value="RNA POLYMERASE ECF-TYPE SIGMA FACTO"/>
    <property type="match status" value="1"/>
</dbReference>
<sequence>MDPNALLKTRLIGQIFQQHYSWLCARLSYRTGCSHSAEDIAAETFLKVWMLPDPTAIREPRALLTTIAQRLMYESWRRRDLERAYLQILAEVPEHVHPSPQEQLILIESLLAIDRLLDGLSGQAKAVFVHSQLDGMTYTQISERLGLSLGRIHQLMTQALRACYLGLSE</sequence>
<dbReference type="Proteomes" id="UP000238045">
    <property type="component" value="Unassembled WGS sequence"/>
</dbReference>
<dbReference type="RefSeq" id="WP_105696888.1">
    <property type="nucleotide sequence ID" value="NZ_CP159260.1"/>
</dbReference>
<comment type="similarity">
    <text evidence="1">Belongs to the sigma-70 factor family. ECF subfamily.</text>
</comment>
<dbReference type="GO" id="GO:0006352">
    <property type="term" value="P:DNA-templated transcription initiation"/>
    <property type="evidence" value="ECO:0007669"/>
    <property type="project" value="InterPro"/>
</dbReference>
<protein>
    <submittedName>
        <fullName evidence="7">RNA polymerase subunit sigma</fullName>
    </submittedName>
</protein>
<dbReference type="Pfam" id="PF08281">
    <property type="entry name" value="Sigma70_r4_2"/>
    <property type="match status" value="1"/>
</dbReference>
<dbReference type="InterPro" id="IPR007627">
    <property type="entry name" value="RNA_pol_sigma70_r2"/>
</dbReference>
<accession>A0A2S9ETB8</accession>
<dbReference type="InterPro" id="IPR013324">
    <property type="entry name" value="RNA_pol_sigma_r3/r4-like"/>
</dbReference>
<dbReference type="InterPro" id="IPR014284">
    <property type="entry name" value="RNA_pol_sigma-70_dom"/>
</dbReference>
<dbReference type="InterPro" id="IPR039425">
    <property type="entry name" value="RNA_pol_sigma-70-like"/>
</dbReference>
<evidence type="ECO:0000313" key="8">
    <source>
        <dbReference type="Proteomes" id="UP000238045"/>
    </source>
</evidence>
<comment type="caution">
    <text evidence="7">The sequence shown here is derived from an EMBL/GenBank/DDBJ whole genome shotgun (WGS) entry which is preliminary data.</text>
</comment>
<evidence type="ECO:0000256" key="4">
    <source>
        <dbReference type="ARBA" id="ARBA00023163"/>
    </source>
</evidence>
<feature type="domain" description="RNA polymerase sigma-70 region 2" evidence="5">
    <location>
        <begin position="15"/>
        <end position="80"/>
    </location>
</feature>
<dbReference type="AlphaFoldDB" id="A0A2S9ETB8"/>
<dbReference type="Pfam" id="PF04542">
    <property type="entry name" value="Sigma70_r2"/>
    <property type="match status" value="1"/>
</dbReference>
<dbReference type="PANTHER" id="PTHR43133:SF63">
    <property type="entry name" value="RNA POLYMERASE SIGMA FACTOR FECI-RELATED"/>
    <property type="match status" value="1"/>
</dbReference>